<dbReference type="SUPFAM" id="SSF47459">
    <property type="entry name" value="HLH, helix-loop-helix DNA-binding domain"/>
    <property type="match status" value="1"/>
</dbReference>
<dbReference type="InterPro" id="IPR013655">
    <property type="entry name" value="PAS_fold_3"/>
</dbReference>
<feature type="domain" description="PAS" evidence="8">
    <location>
        <begin position="329"/>
        <end position="394"/>
    </location>
</feature>
<dbReference type="InterPro" id="IPR011598">
    <property type="entry name" value="bHLH_dom"/>
</dbReference>
<dbReference type="GO" id="GO:0046983">
    <property type="term" value="F:protein dimerization activity"/>
    <property type="evidence" value="ECO:0007669"/>
    <property type="project" value="InterPro"/>
</dbReference>
<feature type="region of interest" description="Disordered" evidence="7">
    <location>
        <begin position="177"/>
        <end position="227"/>
    </location>
</feature>
<dbReference type="PROSITE" id="PS50888">
    <property type="entry name" value="BHLH"/>
    <property type="match status" value="1"/>
</dbReference>
<keyword evidence="2" id="KW-0677">Repeat</keyword>
<evidence type="ECO:0000256" key="1">
    <source>
        <dbReference type="ARBA" id="ARBA00004123"/>
    </source>
</evidence>
<evidence type="ECO:0000259" key="9">
    <source>
        <dbReference type="PROSITE" id="PS50888"/>
    </source>
</evidence>
<dbReference type="SMART" id="SM00353">
    <property type="entry name" value="HLH"/>
    <property type="match status" value="1"/>
</dbReference>
<dbReference type="InterPro" id="IPR001610">
    <property type="entry name" value="PAC"/>
</dbReference>
<dbReference type="GO" id="GO:0005634">
    <property type="term" value="C:nucleus"/>
    <property type="evidence" value="ECO:0007669"/>
    <property type="project" value="UniProtKB-SubCell"/>
</dbReference>
<dbReference type="PANTHER" id="PTHR23043">
    <property type="entry name" value="HYPOXIA-INDUCIBLE FACTOR 1 ALPHA"/>
    <property type="match status" value="1"/>
</dbReference>
<dbReference type="InterPro" id="IPR000014">
    <property type="entry name" value="PAS"/>
</dbReference>
<dbReference type="EMBL" id="CAXLJL010000290">
    <property type="protein sequence ID" value="CAL5136193.1"/>
    <property type="molecule type" value="Genomic_DNA"/>
</dbReference>
<dbReference type="Pfam" id="PF23171">
    <property type="entry name" value="bHLH_HIF1A"/>
    <property type="match status" value="1"/>
</dbReference>
<dbReference type="PROSITE" id="PS50112">
    <property type="entry name" value="PAS"/>
    <property type="match status" value="2"/>
</dbReference>
<comment type="caution">
    <text evidence="10">The sequence shown here is derived from an EMBL/GenBank/DDBJ whole genome shotgun (WGS) entry which is preliminary data.</text>
</comment>
<dbReference type="CDD" id="cd00130">
    <property type="entry name" value="PAS"/>
    <property type="match status" value="2"/>
</dbReference>
<reference evidence="10" key="1">
    <citation type="submission" date="2024-06" db="EMBL/GenBank/DDBJ databases">
        <authorList>
            <person name="Liu X."/>
            <person name="Lenzi L."/>
            <person name="Haldenby T S."/>
            <person name="Uol C."/>
        </authorList>
    </citation>
    <scope>NUCLEOTIDE SEQUENCE</scope>
</reference>
<feature type="compositionally biased region" description="Basic and acidic residues" evidence="7">
    <location>
        <begin position="610"/>
        <end position="627"/>
    </location>
</feature>
<dbReference type="SUPFAM" id="SSF55785">
    <property type="entry name" value="PYP-like sensor domain (PAS domain)"/>
    <property type="match status" value="2"/>
</dbReference>
<dbReference type="SMART" id="SM00086">
    <property type="entry name" value="PAC"/>
    <property type="match status" value="1"/>
</dbReference>
<evidence type="ECO:0000256" key="3">
    <source>
        <dbReference type="ARBA" id="ARBA00023015"/>
    </source>
</evidence>
<dbReference type="InterPro" id="IPR035965">
    <property type="entry name" value="PAS-like_dom_sf"/>
</dbReference>
<evidence type="ECO:0000313" key="10">
    <source>
        <dbReference type="EMBL" id="CAL5136193.1"/>
    </source>
</evidence>
<dbReference type="InterPro" id="IPR013767">
    <property type="entry name" value="PAS_fold"/>
</dbReference>
<dbReference type="CDD" id="cd11434">
    <property type="entry name" value="bHLH-PAS_SIM"/>
    <property type="match status" value="1"/>
</dbReference>
<comment type="subcellular location">
    <subcellularLocation>
        <location evidence="1">Nucleus</location>
    </subcellularLocation>
</comment>
<dbReference type="Gene3D" id="4.10.280.10">
    <property type="entry name" value="Helix-loop-helix DNA-binding domain"/>
    <property type="match status" value="1"/>
</dbReference>
<dbReference type="PANTHER" id="PTHR23043:SF36">
    <property type="entry name" value="PROTEIN SINGLE-MINDED"/>
    <property type="match status" value="1"/>
</dbReference>
<protein>
    <recommendedName>
        <fullName evidence="12">Single-minded</fullName>
    </recommendedName>
</protein>
<feature type="domain" description="BHLH" evidence="9">
    <location>
        <begin position="212"/>
        <end position="265"/>
    </location>
</feature>
<dbReference type="FunFam" id="4.10.280.10:FF:000007">
    <property type="entry name" value="single-minded homolog 1 isoform X1"/>
    <property type="match status" value="1"/>
</dbReference>
<evidence type="ECO:0000256" key="7">
    <source>
        <dbReference type="SAM" id="MobiDB-lite"/>
    </source>
</evidence>
<dbReference type="Pfam" id="PF08447">
    <property type="entry name" value="PAS_3"/>
    <property type="match status" value="1"/>
</dbReference>
<dbReference type="Pfam" id="PF00989">
    <property type="entry name" value="PAS"/>
    <property type="match status" value="1"/>
</dbReference>
<keyword evidence="3" id="KW-0805">Transcription regulation</keyword>
<feature type="compositionally biased region" description="Basic and acidic residues" evidence="7">
    <location>
        <begin position="212"/>
        <end position="227"/>
    </location>
</feature>
<dbReference type="InterPro" id="IPR036638">
    <property type="entry name" value="HLH_DNA-bd_sf"/>
</dbReference>
<dbReference type="GO" id="GO:0000981">
    <property type="term" value="F:DNA-binding transcription factor activity, RNA polymerase II-specific"/>
    <property type="evidence" value="ECO:0007669"/>
    <property type="project" value="TreeGrafter"/>
</dbReference>
<feature type="compositionally biased region" description="Low complexity" evidence="7">
    <location>
        <begin position="861"/>
        <end position="874"/>
    </location>
</feature>
<evidence type="ECO:0000256" key="5">
    <source>
        <dbReference type="ARBA" id="ARBA00023163"/>
    </source>
</evidence>
<evidence type="ECO:0000256" key="6">
    <source>
        <dbReference type="ARBA" id="ARBA00023242"/>
    </source>
</evidence>
<evidence type="ECO:0000313" key="11">
    <source>
        <dbReference type="Proteomes" id="UP001497525"/>
    </source>
</evidence>
<feature type="domain" description="PAS" evidence="8">
    <location>
        <begin position="488"/>
        <end position="543"/>
    </location>
</feature>
<dbReference type="Proteomes" id="UP001497525">
    <property type="component" value="Unassembled WGS sequence"/>
</dbReference>
<dbReference type="SMART" id="SM00091">
    <property type="entry name" value="PAS"/>
    <property type="match status" value="2"/>
</dbReference>
<gene>
    <name evidence="10" type="ORF">CDAUBV1_LOCUS10269</name>
</gene>
<feature type="region of interest" description="Disordered" evidence="7">
    <location>
        <begin position="610"/>
        <end position="633"/>
    </location>
</feature>
<dbReference type="GO" id="GO:0000977">
    <property type="term" value="F:RNA polymerase II transcription regulatory region sequence-specific DNA binding"/>
    <property type="evidence" value="ECO:0007669"/>
    <property type="project" value="TreeGrafter"/>
</dbReference>
<feature type="compositionally biased region" description="Polar residues" evidence="7">
    <location>
        <begin position="191"/>
        <end position="209"/>
    </location>
</feature>
<proteinExistence type="predicted"/>
<evidence type="ECO:0000259" key="8">
    <source>
        <dbReference type="PROSITE" id="PS50112"/>
    </source>
</evidence>
<evidence type="ECO:0000256" key="4">
    <source>
        <dbReference type="ARBA" id="ARBA00023125"/>
    </source>
</evidence>
<evidence type="ECO:0000256" key="2">
    <source>
        <dbReference type="ARBA" id="ARBA00022737"/>
    </source>
</evidence>
<accession>A0AAV2TFL1</accession>
<name>A0AAV2TFL1_CALDB</name>
<evidence type="ECO:0008006" key="12">
    <source>
        <dbReference type="Google" id="ProtNLM"/>
    </source>
</evidence>
<feature type="region of interest" description="Disordered" evidence="7">
    <location>
        <begin position="854"/>
        <end position="874"/>
    </location>
</feature>
<keyword evidence="4" id="KW-0238">DNA-binding</keyword>
<dbReference type="Gene3D" id="3.30.450.20">
    <property type="entry name" value="PAS domain"/>
    <property type="match status" value="2"/>
</dbReference>
<dbReference type="AlphaFoldDB" id="A0AAV2TFL1"/>
<sequence>MLNSIVPTDDLMQTEYINAQQYISPSPSLTVPSRSHFYGQHSLIGSGFGTEMNTTDSPLHSNPLIQFSGAQAPIRNDIFAGTQIFQNYGINEMHYAGASPIGQFSSSSLYTSLSNALPETLTEDFTYSATKVSQTSVGGNIDASPLRHQLIAPPPGDQMIRDIGMFYPGIQDCKSTSDTHSVESLSEAKSLDNTSLHTAPNCSHPSAPTSPRMKEKSKNAARTRREKENTEFYELAKLLPLPSAITSQLDKASIIRLTTSYLKIRSIFPVVTGYQDKDPFRNAAVSFYKLTAARKKVPAFHLKFRRSSLRHQRNDSLCFLQRKVYENLTAPKVTPVVAPGSMDGFIFIVSPEGKILYISETASVLLGLSQVEMTGNEMAEYLHPLDHEELKQLLIVHPSELAVHGKNQEFVLERSFFLRIKCVLAKRNAGLTTAGFKVIHCSGYLKIRAVNMDGFPYYQNLGLVAFAYAIPSPNANNTEIRLASDMFMFRASLDLKLIFLEGRIVSVTGFQPQELIDKTLYQLVHASDAVALRHAHEILLAKGQVTTPYYRLLTKNGGWVWMQSYATIVHNSRSSRPNCIVSVNYLLSNLENPGCRLLLDECATDSRNETKQYAVGREHSEPRKDRYSPPAKRERRYAANMTLEEHAGLSHQAKDPQVNERLSGVGHFQTPYLPTNGGTMGSKLDYSPQLFFPGNEYDHVPVHETRGNVRKTRSFKERDRSKVRLTPLKFDNPAEQIPPWMMSCNLPSEYATQNAWPNCVNLFTSVPPFSNPMASVYPFADFSTDQVDVGVMGHSTMSAVTSLTGHFPEQFVSLSETSNRCLGNSKENRDVLSSNYPVDFCSVPTTDDGVRLNRGYFSEHSPQSPSSDATSSCSLASPCPTTGLIETGQSSTDVVIPIERRINDHMNGQSVC</sequence>
<keyword evidence="5" id="KW-0804">Transcription</keyword>
<keyword evidence="6" id="KW-0539">Nucleus</keyword>
<organism evidence="10 11">
    <name type="scientific">Calicophoron daubneyi</name>
    <name type="common">Rumen fluke</name>
    <name type="synonym">Paramphistomum daubneyi</name>
    <dbReference type="NCBI Taxonomy" id="300641"/>
    <lineage>
        <taxon>Eukaryota</taxon>
        <taxon>Metazoa</taxon>
        <taxon>Spiralia</taxon>
        <taxon>Lophotrochozoa</taxon>
        <taxon>Platyhelminthes</taxon>
        <taxon>Trematoda</taxon>
        <taxon>Digenea</taxon>
        <taxon>Plagiorchiida</taxon>
        <taxon>Pronocephalata</taxon>
        <taxon>Paramphistomoidea</taxon>
        <taxon>Paramphistomidae</taxon>
        <taxon>Calicophoron</taxon>
    </lineage>
</organism>
<dbReference type="NCBIfam" id="TIGR00229">
    <property type="entry name" value="sensory_box"/>
    <property type="match status" value="1"/>
</dbReference>